<comment type="caution">
    <text evidence="3">The sequence shown here is derived from an EMBL/GenBank/DDBJ whole genome shotgun (WGS) entry which is preliminary data.</text>
</comment>
<dbReference type="GO" id="GO:0016491">
    <property type="term" value="F:oxidoreductase activity"/>
    <property type="evidence" value="ECO:0007669"/>
    <property type="project" value="UniProtKB-KW"/>
</dbReference>
<dbReference type="PANTHER" id="PTHR43818:SF11">
    <property type="entry name" value="BCDNA.GH03377"/>
    <property type="match status" value="1"/>
</dbReference>
<dbReference type="Proteomes" id="UP000267223">
    <property type="component" value="Unassembled WGS sequence"/>
</dbReference>
<protein>
    <submittedName>
        <fullName evidence="3">Oxidoreductase</fullName>
    </submittedName>
</protein>
<evidence type="ECO:0000256" key="1">
    <source>
        <dbReference type="ARBA" id="ARBA00023002"/>
    </source>
</evidence>
<dbReference type="Gene3D" id="3.30.360.10">
    <property type="entry name" value="Dihydrodipicolinate Reductase, domain 2"/>
    <property type="match status" value="1"/>
</dbReference>
<dbReference type="PROSITE" id="PS51257">
    <property type="entry name" value="PROKAR_LIPOPROTEIN"/>
    <property type="match status" value="1"/>
</dbReference>
<dbReference type="PANTHER" id="PTHR43818">
    <property type="entry name" value="BCDNA.GH03377"/>
    <property type="match status" value="1"/>
</dbReference>
<keyword evidence="1" id="KW-0560">Oxidoreductase</keyword>
<name>A0A3M9N832_9BACT</name>
<gene>
    <name evidence="3" type="ORF">EFY79_18915</name>
</gene>
<dbReference type="SUPFAM" id="SSF51735">
    <property type="entry name" value="NAD(P)-binding Rossmann-fold domains"/>
    <property type="match status" value="1"/>
</dbReference>
<dbReference type="RefSeq" id="WP_123122319.1">
    <property type="nucleotide sequence ID" value="NZ_RJJR01000019.1"/>
</dbReference>
<organism evidence="3 4">
    <name type="scientific">Hanamia caeni</name>
    <dbReference type="NCBI Taxonomy" id="2294116"/>
    <lineage>
        <taxon>Bacteria</taxon>
        <taxon>Pseudomonadati</taxon>
        <taxon>Bacteroidota</taxon>
        <taxon>Chitinophagia</taxon>
        <taxon>Chitinophagales</taxon>
        <taxon>Chitinophagaceae</taxon>
        <taxon>Hanamia</taxon>
    </lineage>
</organism>
<evidence type="ECO:0000313" key="3">
    <source>
        <dbReference type="EMBL" id="RNI33515.1"/>
    </source>
</evidence>
<accession>A0A3M9N832</accession>
<dbReference type="OrthoDB" id="9785257at2"/>
<dbReference type="Gene3D" id="3.40.50.720">
    <property type="entry name" value="NAD(P)-binding Rossmann-like Domain"/>
    <property type="match status" value="1"/>
</dbReference>
<evidence type="ECO:0000313" key="4">
    <source>
        <dbReference type="Proteomes" id="UP000267223"/>
    </source>
</evidence>
<dbReference type="EMBL" id="RJJR01000019">
    <property type="protein sequence ID" value="RNI33515.1"/>
    <property type="molecule type" value="Genomic_DNA"/>
</dbReference>
<dbReference type="AlphaFoldDB" id="A0A3M9N832"/>
<feature type="domain" description="Putative oxidoreductase C-terminal" evidence="2">
    <location>
        <begin position="193"/>
        <end position="471"/>
    </location>
</feature>
<sequence length="472" mass="52772">MYKKALEYNSVIILLISALMISGCQQGSDKDASSSNASNGQEIKLITLAPAHFHAALVQKIMYPGIDSVVHVYAPKGLGLTEQLNYIKQYNSRADDPTHWDEKVYEGEDYLQKMLDENKGAKNTVVVLAGNNQLKTEYIKKSVDNSLNVLADKPMAINTDGFEMLKQAFQDAQDKHVLLYDIMTERSVAATVLQKRLAHNSSVFGELQKGTKDAPAVIMESVHRYFKQVSGKPLIRPDWFFDPTQQGDAITDVGTHLVDLVQWVCFPNVALDYTKDITINSSKIWPTPLSLAQFSKITNEDKFPGFLQKYVKGDSLMTHGNGSINYSVKGVFSRITALWTYDAPAGAGDTYYSLLKGSKAHLEIKQGAEENWKATLYVRPVNPNDTGSLSKALNEAIKDINQEMPGVSMSWVTNGWRVNIPAEYDKGHESHFGDVMKRYLQYLKEGNLPAWEVPCMIAKYYTTTKALEMAQQ</sequence>
<dbReference type="InterPro" id="IPR036291">
    <property type="entry name" value="NAD(P)-bd_dom_sf"/>
</dbReference>
<dbReference type="Pfam" id="PF16490">
    <property type="entry name" value="Oxidoreduct_C"/>
    <property type="match status" value="1"/>
</dbReference>
<keyword evidence="4" id="KW-1185">Reference proteome</keyword>
<dbReference type="InterPro" id="IPR050463">
    <property type="entry name" value="Gfo/Idh/MocA_oxidrdct_glycsds"/>
</dbReference>
<proteinExistence type="predicted"/>
<dbReference type="InterPro" id="IPR032459">
    <property type="entry name" value="Oxidoreduct_C"/>
</dbReference>
<evidence type="ECO:0000259" key="2">
    <source>
        <dbReference type="Pfam" id="PF16490"/>
    </source>
</evidence>
<reference evidence="3 4" key="1">
    <citation type="submission" date="2018-11" db="EMBL/GenBank/DDBJ databases">
        <title>Draft genome sequence of Ferruginibacter sp. BO-59.</title>
        <authorList>
            <person name="Im W.T."/>
        </authorList>
    </citation>
    <scope>NUCLEOTIDE SEQUENCE [LARGE SCALE GENOMIC DNA]</scope>
    <source>
        <strain evidence="3 4">BO-59</strain>
    </source>
</reference>